<dbReference type="OrthoDB" id="7981249at2"/>
<protein>
    <recommendedName>
        <fullName evidence="3">Sulfotransferase family protein</fullName>
    </recommendedName>
</protein>
<proteinExistence type="predicted"/>
<dbReference type="AlphaFoldDB" id="A0A3T1D0K9"/>
<evidence type="ECO:0000313" key="2">
    <source>
        <dbReference type="Proteomes" id="UP000289856"/>
    </source>
</evidence>
<gene>
    <name evidence="1" type="ORF">KCTCHS21_10230</name>
</gene>
<dbReference type="Gene3D" id="3.40.50.300">
    <property type="entry name" value="P-loop containing nucleotide triphosphate hydrolases"/>
    <property type="match status" value="1"/>
</dbReference>
<dbReference type="PANTHER" id="PTHR32301">
    <property type="entry name" value="COUNTIN RECEPTOR CNR3-RELATED"/>
    <property type="match status" value="1"/>
</dbReference>
<organism evidence="1 2">
    <name type="scientific">Cohnella abietis</name>
    <dbReference type="NCBI Taxonomy" id="2507935"/>
    <lineage>
        <taxon>Bacteria</taxon>
        <taxon>Bacillati</taxon>
        <taxon>Bacillota</taxon>
        <taxon>Bacilli</taxon>
        <taxon>Bacillales</taxon>
        <taxon>Paenibacillaceae</taxon>
        <taxon>Cohnella</taxon>
    </lineage>
</organism>
<dbReference type="PANTHER" id="PTHR32301:SF6">
    <property type="entry name" value="GOLVESIN-RELATED"/>
    <property type="match status" value="1"/>
</dbReference>
<dbReference type="InterPro" id="IPR027417">
    <property type="entry name" value="P-loop_NTPase"/>
</dbReference>
<reference evidence="1 2" key="1">
    <citation type="submission" date="2019-01" db="EMBL/GenBank/DDBJ databases">
        <title>Complete genome sequence of Cohnella hallensis HS21 isolated from Korean fir (Abies koreana) rhizospheric soil.</title>
        <authorList>
            <person name="Jiang L."/>
            <person name="Kang S.W."/>
            <person name="Kim S."/>
            <person name="Jung J."/>
            <person name="Kim C.Y."/>
            <person name="Kim D.H."/>
            <person name="Kim S.W."/>
            <person name="Lee J."/>
        </authorList>
    </citation>
    <scope>NUCLEOTIDE SEQUENCE [LARGE SCALE GENOMIC DNA]</scope>
    <source>
        <strain evidence="1 2">HS21</strain>
    </source>
</reference>
<evidence type="ECO:0008006" key="3">
    <source>
        <dbReference type="Google" id="ProtNLM"/>
    </source>
</evidence>
<sequence>MGSGSHKSIQPTLFYIHIPKTAGSSMYQILHQVYGCQLGVVADPDTTIWDTILAQPDHGLACIFGHYWFGLHHSSVLPFEYATMMRDPVEAILSYYYYIARQPSHWLYGHALSLSIEDFFDLPEEVVGMFFRDYQTASILGSSSVSVKKAKQQINSFYPIVGITEMFHESVYMLKKRYGWGPLQVYSVNVTPNRPTREGLAPKVIKQIEALVSHDIQVYAFAKKRLLKSIRSLPPHEKELIQQFKLTGALT</sequence>
<dbReference type="EMBL" id="AP019400">
    <property type="protein sequence ID" value="BBI31624.1"/>
    <property type="molecule type" value="Genomic_DNA"/>
</dbReference>
<dbReference type="Proteomes" id="UP000289856">
    <property type="component" value="Chromosome"/>
</dbReference>
<keyword evidence="2" id="KW-1185">Reference proteome</keyword>
<name>A0A3T1D0K9_9BACL</name>
<accession>A0A3T1D0K9</accession>
<dbReference type="InterPro" id="IPR053259">
    <property type="entry name" value="Golvesin-related_Golgi"/>
</dbReference>
<dbReference type="KEGG" id="cohn:KCTCHS21_10230"/>
<dbReference type="SUPFAM" id="SSF52540">
    <property type="entry name" value="P-loop containing nucleoside triphosphate hydrolases"/>
    <property type="match status" value="1"/>
</dbReference>
<evidence type="ECO:0000313" key="1">
    <source>
        <dbReference type="EMBL" id="BBI31624.1"/>
    </source>
</evidence>